<gene>
    <name evidence="2" type="ORF">RUM44_008983</name>
</gene>
<name>A0ABR1ARG1_POLSC</name>
<proteinExistence type="predicted"/>
<evidence type="ECO:0000313" key="3">
    <source>
        <dbReference type="Proteomes" id="UP001359485"/>
    </source>
</evidence>
<comment type="caution">
    <text evidence="2">The sequence shown here is derived from an EMBL/GenBank/DDBJ whole genome shotgun (WGS) entry which is preliminary data.</text>
</comment>
<dbReference type="Proteomes" id="UP001359485">
    <property type="component" value="Unassembled WGS sequence"/>
</dbReference>
<evidence type="ECO:0000313" key="2">
    <source>
        <dbReference type="EMBL" id="KAK6626510.1"/>
    </source>
</evidence>
<keyword evidence="3" id="KW-1185">Reference proteome</keyword>
<evidence type="ECO:0000256" key="1">
    <source>
        <dbReference type="SAM" id="Coils"/>
    </source>
</evidence>
<feature type="coiled-coil region" evidence="1">
    <location>
        <begin position="289"/>
        <end position="316"/>
    </location>
</feature>
<protein>
    <submittedName>
        <fullName evidence="2">Uncharacterized protein</fullName>
    </submittedName>
</protein>
<accession>A0ABR1ARG1</accession>
<feature type="coiled-coil region" evidence="1">
    <location>
        <begin position="221"/>
        <end position="262"/>
    </location>
</feature>
<reference evidence="2 3" key="1">
    <citation type="submission" date="2023-09" db="EMBL/GenBank/DDBJ databases">
        <title>Genomes of two closely related lineages of the louse Polyplax serrata with different host specificities.</title>
        <authorList>
            <person name="Martinu J."/>
            <person name="Tarabai H."/>
            <person name="Stefka J."/>
            <person name="Hypsa V."/>
        </authorList>
    </citation>
    <scope>NUCLEOTIDE SEQUENCE [LARGE SCALE GENOMIC DNA]</scope>
    <source>
        <strain evidence="2">98ZLc_SE</strain>
    </source>
</reference>
<sequence length="370" mass="42102">MGKETLTHCGQSVVNQIKQTGWSQLSDRACTGDGGSLSNCHPLSEDDAASGKISSEEISKVGICRLEEQFFTLQSKYDEQIKKLEMQNFKLMEELKIRQKEFENDDVGIKRDTFQFDKLKRLVDLPDSGGVIPTSNTEKEIDQTVLLGNNKASGRPQADNKIEQRNQFPVVLKEAFSQTETKHKNAGVQCAQYACSCSLKETTVDLKKITSEHELQLMATLRGLQAEIALRDKENRKLKTEMNGLRSQLNRLNKKKLDITKKSHCGSQTMALGPIVQRPYDSRAYELGQSEYEKENNELKARLKALEDSFELLKQKRISDLQALHKVHEKEMSKLVTELQVEVALSKSLYAVLKNDSREANLFELWQKFR</sequence>
<dbReference type="EMBL" id="JAWJWF010000045">
    <property type="protein sequence ID" value="KAK6626510.1"/>
    <property type="molecule type" value="Genomic_DNA"/>
</dbReference>
<keyword evidence="1" id="KW-0175">Coiled coil</keyword>
<organism evidence="2 3">
    <name type="scientific">Polyplax serrata</name>
    <name type="common">Common mouse louse</name>
    <dbReference type="NCBI Taxonomy" id="468196"/>
    <lineage>
        <taxon>Eukaryota</taxon>
        <taxon>Metazoa</taxon>
        <taxon>Ecdysozoa</taxon>
        <taxon>Arthropoda</taxon>
        <taxon>Hexapoda</taxon>
        <taxon>Insecta</taxon>
        <taxon>Pterygota</taxon>
        <taxon>Neoptera</taxon>
        <taxon>Paraneoptera</taxon>
        <taxon>Psocodea</taxon>
        <taxon>Troctomorpha</taxon>
        <taxon>Phthiraptera</taxon>
        <taxon>Anoplura</taxon>
        <taxon>Polyplacidae</taxon>
        <taxon>Polyplax</taxon>
    </lineage>
</organism>